<sequence>MFLGKLLHIPDGPDNLLIGAGQRRKKPENRGDSSSEVDNASGIADFNAERILPHV</sequence>
<comment type="caution">
    <text evidence="2">The sequence shown here is derived from an EMBL/GenBank/DDBJ whole genome shotgun (WGS) entry which is preliminary data.</text>
</comment>
<dbReference type="EMBL" id="VSSQ01068971">
    <property type="protein sequence ID" value="MPN21084.1"/>
    <property type="molecule type" value="Genomic_DNA"/>
</dbReference>
<feature type="region of interest" description="Disordered" evidence="1">
    <location>
        <begin position="12"/>
        <end position="55"/>
    </location>
</feature>
<organism evidence="2">
    <name type="scientific">bioreactor metagenome</name>
    <dbReference type="NCBI Taxonomy" id="1076179"/>
    <lineage>
        <taxon>unclassified sequences</taxon>
        <taxon>metagenomes</taxon>
        <taxon>ecological metagenomes</taxon>
    </lineage>
</organism>
<gene>
    <name evidence="2" type="ORF">SDC9_168463</name>
</gene>
<proteinExistence type="predicted"/>
<protein>
    <submittedName>
        <fullName evidence="2">Uncharacterized protein</fullName>
    </submittedName>
</protein>
<evidence type="ECO:0000313" key="2">
    <source>
        <dbReference type="EMBL" id="MPN21084.1"/>
    </source>
</evidence>
<dbReference type="AlphaFoldDB" id="A0A645GAJ0"/>
<reference evidence="2" key="1">
    <citation type="submission" date="2019-08" db="EMBL/GenBank/DDBJ databases">
        <authorList>
            <person name="Kucharzyk K."/>
            <person name="Murdoch R.W."/>
            <person name="Higgins S."/>
            <person name="Loffler F."/>
        </authorList>
    </citation>
    <scope>NUCLEOTIDE SEQUENCE</scope>
</reference>
<accession>A0A645GAJ0</accession>
<evidence type="ECO:0000256" key="1">
    <source>
        <dbReference type="SAM" id="MobiDB-lite"/>
    </source>
</evidence>
<name>A0A645GAJ0_9ZZZZ</name>